<keyword evidence="8" id="KW-0653">Protein transport</keyword>
<keyword evidence="5" id="KW-0812">Transmembrane</keyword>
<dbReference type="GeneID" id="106151211"/>
<feature type="compositionally biased region" description="Polar residues" evidence="12">
    <location>
        <begin position="85"/>
        <end position="102"/>
    </location>
</feature>
<dbReference type="GO" id="GO:0015031">
    <property type="term" value="P:protein transport"/>
    <property type="evidence" value="ECO:0007669"/>
    <property type="project" value="UniProtKB-KW"/>
</dbReference>
<keyword evidence="4" id="KW-0813">Transport</keyword>
<dbReference type="GO" id="GO:0006890">
    <property type="term" value="P:retrograde vesicle-mediated transport, Golgi to endoplasmic reticulum"/>
    <property type="evidence" value="ECO:0007669"/>
    <property type="project" value="TreeGrafter"/>
</dbReference>
<dbReference type="FunCoup" id="A0A2R2MQA7">
    <property type="interactions" value="2190"/>
</dbReference>
<dbReference type="InParanoid" id="A0A2R2MQA7"/>
<gene>
    <name evidence="14" type="primary">LOC106151211</name>
</gene>
<keyword evidence="6" id="KW-0256">Endoplasmic reticulum</keyword>
<dbReference type="KEGG" id="lak:106151211"/>
<keyword evidence="13" id="KW-1185">Reference proteome</keyword>
<dbReference type="STRING" id="7574.A0A2R2MQA7"/>
<evidence type="ECO:0000256" key="5">
    <source>
        <dbReference type="ARBA" id="ARBA00022692"/>
    </source>
</evidence>
<sequence length="163" mass="18763">MASKVETNFMRLLSRCETMAAEKTRDWRLEKYIDALQNQLGELRRSPSKPNQEVLANYNRKVEFLRGLLEAETMLTSTDKAAATQKLNPGRNSSHNCSTPQTKELHLQAKARYESEMRDELLGKSSQQDKGGVRQRKAVEEEEDDIDAVMQQHHKMQQKIADE</sequence>
<dbReference type="GO" id="GO:0005484">
    <property type="term" value="F:SNAP receptor activity"/>
    <property type="evidence" value="ECO:0007669"/>
    <property type="project" value="TreeGrafter"/>
</dbReference>
<feature type="compositionally biased region" description="Basic and acidic residues" evidence="12">
    <location>
        <begin position="103"/>
        <end position="122"/>
    </location>
</feature>
<evidence type="ECO:0000313" key="13">
    <source>
        <dbReference type="Proteomes" id="UP000085678"/>
    </source>
</evidence>
<evidence type="ECO:0000256" key="8">
    <source>
        <dbReference type="ARBA" id="ARBA00022927"/>
    </source>
</evidence>
<dbReference type="RefSeq" id="XP_023932348.1">
    <property type="nucleotide sequence ID" value="XM_024076580.1"/>
</dbReference>
<organism evidence="13 14">
    <name type="scientific">Lingula anatina</name>
    <name type="common">Brachiopod</name>
    <name type="synonym">Lingula unguis</name>
    <dbReference type="NCBI Taxonomy" id="7574"/>
    <lineage>
        <taxon>Eukaryota</taxon>
        <taxon>Metazoa</taxon>
        <taxon>Spiralia</taxon>
        <taxon>Lophotrochozoa</taxon>
        <taxon>Brachiopoda</taxon>
        <taxon>Linguliformea</taxon>
        <taxon>Lingulata</taxon>
        <taxon>Lingulida</taxon>
        <taxon>Linguloidea</taxon>
        <taxon>Lingulidae</taxon>
        <taxon>Lingula</taxon>
    </lineage>
</organism>
<evidence type="ECO:0000256" key="4">
    <source>
        <dbReference type="ARBA" id="ARBA00022448"/>
    </source>
</evidence>
<accession>A0A2R2MQA7</accession>
<evidence type="ECO:0000256" key="6">
    <source>
        <dbReference type="ARBA" id="ARBA00022824"/>
    </source>
</evidence>
<evidence type="ECO:0000256" key="12">
    <source>
        <dbReference type="SAM" id="MobiDB-lite"/>
    </source>
</evidence>
<protein>
    <recommendedName>
        <fullName evidence="3">Vesicle transport protein USE1</fullName>
    </recommendedName>
    <alternativeName>
        <fullName evidence="11">USE1-like protein</fullName>
    </alternativeName>
</protein>
<dbReference type="Pfam" id="PF09753">
    <property type="entry name" value="Use1"/>
    <property type="match status" value="1"/>
</dbReference>
<feature type="non-terminal residue" evidence="14">
    <location>
        <position position="163"/>
    </location>
</feature>
<keyword evidence="7" id="KW-0931">ER-Golgi transport</keyword>
<evidence type="ECO:0000256" key="3">
    <source>
        <dbReference type="ARBA" id="ARBA00015843"/>
    </source>
</evidence>
<reference evidence="14" key="1">
    <citation type="submission" date="2025-08" db="UniProtKB">
        <authorList>
            <consortium name="RefSeq"/>
        </authorList>
    </citation>
    <scope>IDENTIFICATION</scope>
    <source>
        <tissue evidence="14">Gonads</tissue>
    </source>
</reference>
<evidence type="ECO:0000256" key="9">
    <source>
        <dbReference type="ARBA" id="ARBA00022989"/>
    </source>
</evidence>
<evidence type="ECO:0000256" key="1">
    <source>
        <dbReference type="ARBA" id="ARBA00004163"/>
    </source>
</evidence>
<dbReference type="AlphaFoldDB" id="A0A2R2MQA7"/>
<keyword evidence="9" id="KW-1133">Transmembrane helix</keyword>
<dbReference type="PANTHER" id="PTHR13050">
    <property type="entry name" value="USE1-LIKE PROTEIN"/>
    <property type="match status" value="1"/>
</dbReference>
<dbReference type="InterPro" id="IPR019150">
    <property type="entry name" value="Vesicle_transport_protein_Use1"/>
</dbReference>
<name>A0A2R2MQA7_LINAN</name>
<evidence type="ECO:0000313" key="14">
    <source>
        <dbReference type="RefSeq" id="XP_023932348.1"/>
    </source>
</evidence>
<comment type="subcellular location">
    <subcellularLocation>
        <location evidence="1">Endoplasmic reticulum membrane</location>
        <topology evidence="1">Single-pass type IV membrane protein</topology>
    </subcellularLocation>
</comment>
<comment type="similarity">
    <text evidence="2">Belongs to the USE1 family.</text>
</comment>
<evidence type="ECO:0000256" key="11">
    <source>
        <dbReference type="ARBA" id="ARBA00032711"/>
    </source>
</evidence>
<feature type="region of interest" description="Disordered" evidence="12">
    <location>
        <begin position="85"/>
        <end position="163"/>
    </location>
</feature>
<dbReference type="GO" id="GO:0005789">
    <property type="term" value="C:endoplasmic reticulum membrane"/>
    <property type="evidence" value="ECO:0007669"/>
    <property type="project" value="UniProtKB-SubCell"/>
</dbReference>
<dbReference type="Proteomes" id="UP000085678">
    <property type="component" value="Unplaced"/>
</dbReference>
<proteinExistence type="inferred from homology"/>
<dbReference type="GO" id="GO:0031201">
    <property type="term" value="C:SNARE complex"/>
    <property type="evidence" value="ECO:0007669"/>
    <property type="project" value="TreeGrafter"/>
</dbReference>
<keyword evidence="10" id="KW-0472">Membrane</keyword>
<dbReference type="OrthoDB" id="4506189at2759"/>
<evidence type="ECO:0000256" key="7">
    <source>
        <dbReference type="ARBA" id="ARBA00022892"/>
    </source>
</evidence>
<dbReference type="PANTHER" id="PTHR13050:SF7">
    <property type="entry name" value="VESICLE TRANSPORT PROTEIN USE1"/>
    <property type="match status" value="1"/>
</dbReference>
<evidence type="ECO:0000256" key="2">
    <source>
        <dbReference type="ARBA" id="ARBA00007891"/>
    </source>
</evidence>
<evidence type="ECO:0000256" key="10">
    <source>
        <dbReference type="ARBA" id="ARBA00023136"/>
    </source>
</evidence>